<accession>A0AAV0MUA5</accession>
<dbReference type="PANTHER" id="PTHR47990">
    <property type="entry name" value="2-OXOGLUTARATE (2OG) AND FE(II)-DEPENDENT OXYGENASE SUPERFAMILY PROTEIN-RELATED"/>
    <property type="match status" value="1"/>
</dbReference>
<dbReference type="GO" id="GO:0016491">
    <property type="term" value="F:oxidoreductase activity"/>
    <property type="evidence" value="ECO:0007669"/>
    <property type="project" value="UniProtKB-KW"/>
</dbReference>
<evidence type="ECO:0000313" key="5">
    <source>
        <dbReference type="EMBL" id="CAI0450368.1"/>
    </source>
</evidence>
<protein>
    <recommendedName>
        <fullName evidence="4">Fe2OG dioxygenase domain-containing protein</fullName>
    </recommendedName>
</protein>
<evidence type="ECO:0000256" key="3">
    <source>
        <dbReference type="RuleBase" id="RU003682"/>
    </source>
</evidence>
<dbReference type="InterPro" id="IPR044861">
    <property type="entry name" value="IPNS-like_FE2OG_OXY"/>
</dbReference>
<dbReference type="Pfam" id="PF03171">
    <property type="entry name" value="2OG-FeII_Oxy"/>
    <property type="match status" value="1"/>
</dbReference>
<evidence type="ECO:0000259" key="4">
    <source>
        <dbReference type="PROSITE" id="PS51471"/>
    </source>
</evidence>
<dbReference type="GO" id="GO:0046872">
    <property type="term" value="F:metal ion binding"/>
    <property type="evidence" value="ECO:0007669"/>
    <property type="project" value="UniProtKB-KW"/>
</dbReference>
<sequence>MAYNYPVIDLAPFITGGDAKKKEEVIEKLREACSDYGFFVAVNHGIPDQIMDNTMDATIGFFNLDLEEKLKITTPPGAPLAAGYTKEPAKSEHWQMFTPAPINVFPANPPHFKETMEEMWWKLDEAAVLVQSLLNDCLRLPKGTLAKYNDSRGTDILLGFHYLPATETEKTAVNAHRDNGLFTLVFENQVEGLEFLKDGDWIPIDPIPHSLVINVGDALQALSNDKMKSPTHRILAQPGKSRYAFVYGYMVAEEKWVEPMPELIGQTNESPKFKKFNIKEHMALKQVFKNPPPHWNDVVGVHYHAIAPSVGATAVTTN</sequence>
<dbReference type="PROSITE" id="PS51471">
    <property type="entry name" value="FE2OG_OXY"/>
    <property type="match status" value="1"/>
</dbReference>
<reference evidence="5" key="1">
    <citation type="submission" date="2022-08" db="EMBL/GenBank/DDBJ databases">
        <authorList>
            <person name="Gutierrez-Valencia J."/>
        </authorList>
    </citation>
    <scope>NUCLEOTIDE SEQUENCE</scope>
</reference>
<comment type="caution">
    <text evidence="5">The sequence shown here is derived from an EMBL/GenBank/DDBJ whole genome shotgun (WGS) entry which is preliminary data.</text>
</comment>
<dbReference type="InterPro" id="IPR005123">
    <property type="entry name" value="Oxoglu/Fe-dep_dioxygenase_dom"/>
</dbReference>
<proteinExistence type="inferred from homology"/>
<evidence type="ECO:0000256" key="2">
    <source>
        <dbReference type="ARBA" id="ARBA00023004"/>
    </source>
</evidence>
<keyword evidence="1 3" id="KW-0479">Metal-binding</keyword>
<dbReference type="Gene3D" id="2.60.120.330">
    <property type="entry name" value="B-lactam Antibiotic, Isopenicillin N Synthase, Chain"/>
    <property type="match status" value="1"/>
</dbReference>
<keyword evidence="6" id="KW-1185">Reference proteome</keyword>
<dbReference type="InterPro" id="IPR027443">
    <property type="entry name" value="IPNS-like_sf"/>
</dbReference>
<gene>
    <name evidence="5" type="ORF">LITE_LOCUS30491</name>
</gene>
<dbReference type="Proteomes" id="UP001154282">
    <property type="component" value="Unassembled WGS sequence"/>
</dbReference>
<dbReference type="InterPro" id="IPR050231">
    <property type="entry name" value="Iron_ascorbate_oxido_reductase"/>
</dbReference>
<comment type="similarity">
    <text evidence="3">Belongs to the iron/ascorbate-dependent oxidoreductase family.</text>
</comment>
<evidence type="ECO:0000256" key="1">
    <source>
        <dbReference type="ARBA" id="ARBA00022723"/>
    </source>
</evidence>
<keyword evidence="2 3" id="KW-0408">Iron</keyword>
<feature type="domain" description="Fe2OG dioxygenase" evidence="4">
    <location>
        <begin position="153"/>
        <end position="251"/>
    </location>
</feature>
<evidence type="ECO:0000313" key="6">
    <source>
        <dbReference type="Proteomes" id="UP001154282"/>
    </source>
</evidence>
<dbReference type="InterPro" id="IPR026992">
    <property type="entry name" value="DIOX_N"/>
</dbReference>
<dbReference type="EMBL" id="CAMGYJ010000007">
    <property type="protein sequence ID" value="CAI0450368.1"/>
    <property type="molecule type" value="Genomic_DNA"/>
</dbReference>
<dbReference type="SUPFAM" id="SSF51197">
    <property type="entry name" value="Clavaminate synthase-like"/>
    <property type="match status" value="1"/>
</dbReference>
<dbReference type="Pfam" id="PF14226">
    <property type="entry name" value="DIOX_N"/>
    <property type="match status" value="1"/>
</dbReference>
<organism evidence="5 6">
    <name type="scientific">Linum tenue</name>
    <dbReference type="NCBI Taxonomy" id="586396"/>
    <lineage>
        <taxon>Eukaryota</taxon>
        <taxon>Viridiplantae</taxon>
        <taxon>Streptophyta</taxon>
        <taxon>Embryophyta</taxon>
        <taxon>Tracheophyta</taxon>
        <taxon>Spermatophyta</taxon>
        <taxon>Magnoliopsida</taxon>
        <taxon>eudicotyledons</taxon>
        <taxon>Gunneridae</taxon>
        <taxon>Pentapetalae</taxon>
        <taxon>rosids</taxon>
        <taxon>fabids</taxon>
        <taxon>Malpighiales</taxon>
        <taxon>Linaceae</taxon>
        <taxon>Linum</taxon>
    </lineage>
</organism>
<dbReference type="AlphaFoldDB" id="A0AAV0MUA5"/>
<keyword evidence="3" id="KW-0560">Oxidoreductase</keyword>
<name>A0AAV0MUA5_9ROSI</name>